<geneLocation type="plasmid" evidence="2 3">
    <name>Cy782202</name>
</geneLocation>
<keyword evidence="1" id="KW-1133">Transmembrane helix</keyword>
<dbReference type="RefSeq" id="WP_013334841.1">
    <property type="nucleotide sequence ID" value="NC_014534.1"/>
</dbReference>
<keyword evidence="1" id="KW-0812">Transmembrane</keyword>
<dbReference type="EMBL" id="CP002200">
    <property type="protein sequence ID" value="ADN18093.1"/>
    <property type="molecule type" value="Genomic_DNA"/>
</dbReference>
<dbReference type="AlphaFoldDB" id="E0UMB3"/>
<dbReference type="KEGG" id="cyj:Cyan7822_6293"/>
<keyword evidence="1" id="KW-0472">Membrane</keyword>
<gene>
    <name evidence="2" type="ordered locus">Cyan7822_6293</name>
</gene>
<dbReference type="HOGENOM" id="CLU_2129325_0_0_3"/>
<keyword evidence="2" id="KW-0614">Plasmid</keyword>
<evidence type="ECO:0000313" key="3">
    <source>
        <dbReference type="Proteomes" id="UP000008206"/>
    </source>
</evidence>
<proteinExistence type="predicted"/>
<reference evidence="3" key="1">
    <citation type="journal article" date="2011" name="MBio">
        <title>Novel metabolic attributes of the genus Cyanothece, comprising a group of unicellular nitrogen-fixing Cyanobacteria.</title>
        <authorList>
            <person name="Bandyopadhyay A."/>
            <person name="Elvitigala T."/>
            <person name="Welsh E."/>
            <person name="Stockel J."/>
            <person name="Liberton M."/>
            <person name="Min H."/>
            <person name="Sherman L.A."/>
            <person name="Pakrasi H.B."/>
        </authorList>
    </citation>
    <scope>NUCLEOTIDE SEQUENCE [LARGE SCALE GENOMIC DNA]</scope>
    <source>
        <strain evidence="3">PCC 7822</strain>
        <plasmid evidence="3">Cy782202</plasmid>
    </source>
</reference>
<accession>E0UMB3</accession>
<sequence length="113" mass="13462">MKLRFSVKNPFLPRFLATSTDREKQTEKILKFLENGENSVLNRNVFRRYSLEYNPNLSLTEQLNNLEAKKLQEIFIDLIHQPTVQLINWSWRIVLLILGYFFVSAFGLFRQPL</sequence>
<evidence type="ECO:0000313" key="2">
    <source>
        <dbReference type="EMBL" id="ADN18093.1"/>
    </source>
</evidence>
<evidence type="ECO:0000256" key="1">
    <source>
        <dbReference type="SAM" id="Phobius"/>
    </source>
</evidence>
<dbReference type="Proteomes" id="UP000008206">
    <property type="component" value="Plasmid Cy782202"/>
</dbReference>
<feature type="transmembrane region" description="Helical" evidence="1">
    <location>
        <begin position="89"/>
        <end position="109"/>
    </location>
</feature>
<protein>
    <submittedName>
        <fullName evidence="2">Uncharacterized protein</fullName>
    </submittedName>
</protein>
<name>E0UMB3_GLOV7</name>
<organism evidence="2 3">
    <name type="scientific">Gloeothece verrucosa (strain PCC 7822)</name>
    <name type="common">Cyanothece sp. (strain PCC 7822)</name>
    <dbReference type="NCBI Taxonomy" id="497965"/>
    <lineage>
        <taxon>Bacteria</taxon>
        <taxon>Bacillati</taxon>
        <taxon>Cyanobacteriota</taxon>
        <taxon>Cyanophyceae</taxon>
        <taxon>Oscillatoriophycideae</taxon>
        <taxon>Chroococcales</taxon>
        <taxon>Aphanothecaceae</taxon>
        <taxon>Gloeothece</taxon>
        <taxon>Gloeothece verrucosa</taxon>
    </lineage>
</organism>
<keyword evidence="3" id="KW-1185">Reference proteome</keyword>